<dbReference type="EMBL" id="BNCP01000002">
    <property type="protein sequence ID" value="GIL70699.1"/>
    <property type="molecule type" value="Genomic_DNA"/>
</dbReference>
<dbReference type="OrthoDB" id="61110at2759"/>
<dbReference type="PRINTS" id="PR00633">
    <property type="entry name" value="RCCNDNSATION"/>
</dbReference>
<evidence type="ECO:0000313" key="8">
    <source>
        <dbReference type="Proteomes" id="UP000747110"/>
    </source>
</evidence>
<dbReference type="Proteomes" id="UP000747110">
    <property type="component" value="Unassembled WGS sequence"/>
</dbReference>
<dbReference type="EMBL" id="BNCQ01000005">
    <property type="protein sequence ID" value="GIL98427.1"/>
    <property type="molecule type" value="Genomic_DNA"/>
</dbReference>
<feature type="compositionally biased region" description="Basic and acidic residues" evidence="4">
    <location>
        <begin position="630"/>
        <end position="643"/>
    </location>
</feature>
<sequence length="643" mass="67817">MAGGTESKRSKAAAKRTKAEPAKKAAVMAKRGSKRRFEELAAEPSQGPETAPASAEEESPTAEKPVSKRRRPESKAVKESQELETATVKEESIPTEKAEKPVLHRNRADTKVVKAQKHPGGARLYMFGTNSFGALGLGDPDKADDPDTRSQIPRPKYPVLEGVVFCQVACGGMHTVALTEDGLIYSWGVNDEGALGRKTSGTCWEKEPDNVKSDSFVPCQAHLPNEMKAVQIVAGDGFTFALGDDGRLYGCGYFKDEVGALSGFTPKAKMLGLFTMLWEPESSRDRIKQLACGARHAVFLTYRGDVYTWGSGSQGQLGRIRPYSQDSEYQPTASDLFQPTRVTHLPYALGNTPASSIACGAYSTFVLGKNGNVAAWGLNNSGQLGIVKESEEDNLLWEPVSVDSLAGVVNIAGGEHHTLALTKKGVLLSFGAGTYGMLGRRDVDITTANVIHPEPKPVDGLEGVKVASIAAGTNVSACTTSDGDAFFWGSNTNMQLAKGTDDDDEALPKKMGRVKAFGYRRIRTVCFGGQHGALLAGLEGDAAPSGVAGPAAAVQPAAAPTAAGPGPSIATVPVNDKPAVVEPSVGAKRKRVDKEEEHTGREVDGADDEGGSVAASVEEDAMETDEKSEEDGSSKSEGEDGSA</sequence>
<feature type="repeat" description="RCC1" evidence="3">
    <location>
        <begin position="371"/>
        <end position="424"/>
    </location>
</feature>
<dbReference type="PANTHER" id="PTHR45982:SF1">
    <property type="entry name" value="REGULATOR OF CHROMOSOME CONDENSATION"/>
    <property type="match status" value="1"/>
</dbReference>
<evidence type="ECO:0000256" key="3">
    <source>
        <dbReference type="PROSITE-ProRule" id="PRU00235"/>
    </source>
</evidence>
<dbReference type="PROSITE" id="PS00625">
    <property type="entry name" value="RCC1_1"/>
    <property type="match status" value="1"/>
</dbReference>
<dbReference type="GO" id="GO:0005737">
    <property type="term" value="C:cytoplasm"/>
    <property type="evidence" value="ECO:0007669"/>
    <property type="project" value="TreeGrafter"/>
</dbReference>
<feature type="domain" description="RCC1-like" evidence="5">
    <location>
        <begin position="124"/>
        <end position="533"/>
    </location>
</feature>
<dbReference type="InterPro" id="IPR000408">
    <property type="entry name" value="Reg_chr_condens"/>
</dbReference>
<dbReference type="AlphaFoldDB" id="A0A8J4BVY9"/>
<keyword evidence="2" id="KW-0677">Repeat</keyword>
<feature type="repeat" description="RCC1" evidence="3">
    <location>
        <begin position="304"/>
        <end position="370"/>
    </location>
</feature>
<comment type="caution">
    <text evidence="6">The sequence shown here is derived from an EMBL/GenBank/DDBJ whole genome shotgun (WGS) entry which is preliminary data.</text>
</comment>
<feature type="repeat" description="RCC1" evidence="3">
    <location>
        <begin position="425"/>
        <end position="482"/>
    </location>
</feature>
<feature type="region of interest" description="Disordered" evidence="4">
    <location>
        <begin position="558"/>
        <end position="643"/>
    </location>
</feature>
<keyword evidence="1" id="KW-0344">Guanine-nucleotide releasing factor</keyword>
<feature type="repeat" description="RCC1" evidence="3">
    <location>
        <begin position="182"/>
        <end position="245"/>
    </location>
</feature>
<dbReference type="PROSITE" id="PS50012">
    <property type="entry name" value="RCC1_3"/>
    <property type="match status" value="7"/>
</dbReference>
<evidence type="ECO:0000313" key="6">
    <source>
        <dbReference type="EMBL" id="GIL70699.1"/>
    </source>
</evidence>
<feature type="repeat" description="RCC1" evidence="3">
    <location>
        <begin position="246"/>
        <end position="303"/>
    </location>
</feature>
<dbReference type="SUPFAM" id="SSF50985">
    <property type="entry name" value="RCC1/BLIP-II"/>
    <property type="match status" value="1"/>
</dbReference>
<dbReference type="InterPro" id="IPR058923">
    <property type="entry name" value="RCC1-like_dom"/>
</dbReference>
<evidence type="ECO:0000256" key="4">
    <source>
        <dbReference type="SAM" id="MobiDB-lite"/>
    </source>
</evidence>
<feature type="compositionally biased region" description="Basic and acidic residues" evidence="4">
    <location>
        <begin position="73"/>
        <end position="107"/>
    </location>
</feature>
<dbReference type="GO" id="GO:0005085">
    <property type="term" value="F:guanyl-nucleotide exchange factor activity"/>
    <property type="evidence" value="ECO:0007669"/>
    <property type="project" value="TreeGrafter"/>
</dbReference>
<dbReference type="Gene3D" id="2.130.10.30">
    <property type="entry name" value="Regulator of chromosome condensation 1/beta-lactamase-inhibitor protein II"/>
    <property type="match status" value="1"/>
</dbReference>
<evidence type="ECO:0000256" key="2">
    <source>
        <dbReference type="ARBA" id="ARBA00022737"/>
    </source>
</evidence>
<feature type="repeat" description="RCC1" evidence="3">
    <location>
        <begin position="483"/>
        <end position="538"/>
    </location>
</feature>
<reference evidence="6" key="1">
    <citation type="journal article" date="2021" name="Proc. Natl. Acad. Sci. U.S.A.">
        <title>Three genomes in the algal genus Volvox reveal the fate of a haploid sex-determining region after a transition to homothallism.</title>
        <authorList>
            <person name="Yamamoto K."/>
            <person name="Hamaji T."/>
            <person name="Kawai-Toyooka H."/>
            <person name="Matsuzaki R."/>
            <person name="Takahashi F."/>
            <person name="Nishimura Y."/>
            <person name="Kawachi M."/>
            <person name="Noguchi H."/>
            <person name="Minakuchi Y."/>
            <person name="Umen J.G."/>
            <person name="Toyoda A."/>
            <person name="Nozaki H."/>
        </authorList>
    </citation>
    <scope>NUCLEOTIDE SEQUENCE</scope>
    <source>
        <strain evidence="7">NIES-3785</strain>
        <strain evidence="6">NIES-3786</strain>
    </source>
</reference>
<dbReference type="PANTHER" id="PTHR45982">
    <property type="entry name" value="REGULATOR OF CHROMOSOME CONDENSATION"/>
    <property type="match status" value="1"/>
</dbReference>
<accession>A0A8J4BVY9</accession>
<feature type="compositionally biased region" description="Basic and acidic residues" evidence="4">
    <location>
        <begin position="592"/>
        <end position="604"/>
    </location>
</feature>
<dbReference type="InterPro" id="IPR051553">
    <property type="entry name" value="Ran_GTPase-activating"/>
</dbReference>
<feature type="repeat" description="RCC1" evidence="3">
    <location>
        <begin position="122"/>
        <end position="181"/>
    </location>
</feature>
<dbReference type="Pfam" id="PF25390">
    <property type="entry name" value="WD40_RLD"/>
    <property type="match status" value="1"/>
</dbReference>
<organism evidence="6 8">
    <name type="scientific">Volvox reticuliferus</name>
    <dbReference type="NCBI Taxonomy" id="1737510"/>
    <lineage>
        <taxon>Eukaryota</taxon>
        <taxon>Viridiplantae</taxon>
        <taxon>Chlorophyta</taxon>
        <taxon>core chlorophytes</taxon>
        <taxon>Chlorophyceae</taxon>
        <taxon>CS clade</taxon>
        <taxon>Chlamydomonadales</taxon>
        <taxon>Volvocaceae</taxon>
        <taxon>Volvox</taxon>
    </lineage>
</organism>
<evidence type="ECO:0000313" key="7">
    <source>
        <dbReference type="EMBL" id="GIL98427.1"/>
    </source>
</evidence>
<feature type="compositionally biased region" description="Low complexity" evidence="4">
    <location>
        <begin position="558"/>
        <end position="571"/>
    </location>
</feature>
<dbReference type="PROSITE" id="PS00626">
    <property type="entry name" value="RCC1_2"/>
    <property type="match status" value="3"/>
</dbReference>
<evidence type="ECO:0000259" key="5">
    <source>
        <dbReference type="Pfam" id="PF25390"/>
    </source>
</evidence>
<dbReference type="Proteomes" id="UP000722791">
    <property type="component" value="Unassembled WGS sequence"/>
</dbReference>
<keyword evidence="8" id="KW-1185">Reference proteome</keyword>
<protein>
    <recommendedName>
        <fullName evidence="5">RCC1-like domain-containing protein</fullName>
    </recommendedName>
</protein>
<proteinExistence type="predicted"/>
<name>A0A8J4BVY9_9CHLO</name>
<evidence type="ECO:0000256" key="1">
    <source>
        <dbReference type="ARBA" id="ARBA00022658"/>
    </source>
</evidence>
<dbReference type="InterPro" id="IPR009091">
    <property type="entry name" value="RCC1/BLIP-II"/>
</dbReference>
<feature type="compositionally biased region" description="Acidic residues" evidence="4">
    <location>
        <begin position="617"/>
        <end position="629"/>
    </location>
</feature>
<gene>
    <name evidence="6" type="ORF">Vretifemale_1419</name>
    <name evidence="7" type="ORF">Vretimale_3808</name>
</gene>
<feature type="region of interest" description="Disordered" evidence="4">
    <location>
        <begin position="1"/>
        <end position="107"/>
    </location>
</feature>